<dbReference type="CDD" id="cd06553">
    <property type="entry name" value="ASCH_Ef3133_like"/>
    <property type="match status" value="1"/>
</dbReference>
<evidence type="ECO:0000313" key="2">
    <source>
        <dbReference type="EMBL" id="TCV96574.1"/>
    </source>
</evidence>
<dbReference type="PANTHER" id="PTHR39203:SF1">
    <property type="entry name" value="CYTOPLASMIC PROTEIN"/>
    <property type="match status" value="1"/>
</dbReference>
<comment type="caution">
    <text evidence="2">The sequence shown here is derived from an EMBL/GenBank/DDBJ whole genome shotgun (WGS) entry which is preliminary data.</text>
</comment>
<dbReference type="SUPFAM" id="SSF88697">
    <property type="entry name" value="PUA domain-like"/>
    <property type="match status" value="1"/>
</dbReference>
<gene>
    <name evidence="2" type="ORF">EDC52_10414</name>
</gene>
<feature type="domain" description="ASCH" evidence="1">
    <location>
        <begin position="14"/>
        <end position="130"/>
    </location>
</feature>
<dbReference type="PANTHER" id="PTHR39203">
    <property type="entry name" value="CYTOPLASMIC PROTEIN-RELATED"/>
    <property type="match status" value="1"/>
</dbReference>
<keyword evidence="3" id="KW-1185">Reference proteome</keyword>
<evidence type="ECO:0000313" key="3">
    <source>
        <dbReference type="Proteomes" id="UP000295719"/>
    </source>
</evidence>
<dbReference type="InterPro" id="IPR015947">
    <property type="entry name" value="PUA-like_sf"/>
</dbReference>
<dbReference type="InterPro" id="IPR009326">
    <property type="entry name" value="DUF984"/>
</dbReference>
<name>A0A4R3YYJ6_9GAMM</name>
<dbReference type="RefSeq" id="WP_131865172.1">
    <property type="nucleotide sequence ID" value="NZ_SMCR01000004.1"/>
</dbReference>
<dbReference type="Gene3D" id="3.10.400.10">
    <property type="entry name" value="Sulfate adenylyltransferase"/>
    <property type="match status" value="1"/>
</dbReference>
<dbReference type="InterPro" id="IPR007374">
    <property type="entry name" value="ASCH_domain"/>
</dbReference>
<dbReference type="PIRSF" id="PIRSF021320">
    <property type="entry name" value="DUF984"/>
    <property type="match status" value="1"/>
</dbReference>
<dbReference type="Pfam" id="PF04266">
    <property type="entry name" value="ASCH"/>
    <property type="match status" value="1"/>
</dbReference>
<dbReference type="OrthoDB" id="9807542at2"/>
<dbReference type="EMBL" id="SMCR01000004">
    <property type="protein sequence ID" value="TCV96574.1"/>
    <property type="molecule type" value="Genomic_DNA"/>
</dbReference>
<organism evidence="2 3">
    <name type="scientific">Biostraticola tofi</name>
    <dbReference type="NCBI Taxonomy" id="466109"/>
    <lineage>
        <taxon>Bacteria</taxon>
        <taxon>Pseudomonadati</taxon>
        <taxon>Pseudomonadota</taxon>
        <taxon>Gammaproteobacteria</taxon>
        <taxon>Enterobacterales</taxon>
        <taxon>Bruguierivoracaceae</taxon>
        <taxon>Biostraticola</taxon>
    </lineage>
</organism>
<reference evidence="2 3" key="1">
    <citation type="submission" date="2019-03" db="EMBL/GenBank/DDBJ databases">
        <title>Genomic Encyclopedia of Type Strains, Phase IV (KMG-IV): sequencing the most valuable type-strain genomes for metagenomic binning, comparative biology and taxonomic classification.</title>
        <authorList>
            <person name="Goeker M."/>
        </authorList>
    </citation>
    <scope>NUCLEOTIDE SEQUENCE [LARGE SCALE GENOMIC DNA]</scope>
    <source>
        <strain evidence="2 3">DSM 19580</strain>
    </source>
</reference>
<dbReference type="AlphaFoldDB" id="A0A4R3YYJ6"/>
<sequence>MTDLNDIYQHASQWAFGDSPEMADQLLALVMAGEKTASCGSYDSYRAELSPMVGDYHIVLDGRGKPGCAIRTLSLRLIRYRDVTADMAAKEGEGDKSLNYWQQAHREFFERNSGFSQDMWLIYEEFEVVAVF</sequence>
<dbReference type="SMART" id="SM01022">
    <property type="entry name" value="ASCH"/>
    <property type="match status" value="1"/>
</dbReference>
<accession>A0A4R3YYJ6</accession>
<proteinExistence type="predicted"/>
<protein>
    <submittedName>
        <fullName evidence="2">Uncharacterized protein YhfF</fullName>
    </submittedName>
</protein>
<evidence type="ECO:0000259" key="1">
    <source>
        <dbReference type="SMART" id="SM01022"/>
    </source>
</evidence>
<dbReference type="Proteomes" id="UP000295719">
    <property type="component" value="Unassembled WGS sequence"/>
</dbReference>